<dbReference type="AlphaFoldDB" id="A0A6P6WYJ8"/>
<dbReference type="PROSITE" id="PS50994">
    <property type="entry name" value="INTEGRASE"/>
    <property type="match status" value="1"/>
</dbReference>
<dbReference type="InterPro" id="IPR012337">
    <property type="entry name" value="RNaseH-like_sf"/>
</dbReference>
<reference evidence="3" key="2">
    <citation type="submission" date="2025-08" db="UniProtKB">
        <authorList>
            <consortium name="RefSeq"/>
        </authorList>
    </citation>
    <scope>IDENTIFICATION</scope>
    <source>
        <tissue evidence="3">Leaves</tissue>
    </source>
</reference>
<keyword evidence="2" id="KW-1185">Reference proteome</keyword>
<dbReference type="OrthoDB" id="1903608at2759"/>
<name>A0A6P6WYJ8_COFAR</name>
<accession>A0A6P6WYJ8</accession>
<organism evidence="2 3">
    <name type="scientific">Coffea arabica</name>
    <name type="common">Arabian coffee</name>
    <dbReference type="NCBI Taxonomy" id="13443"/>
    <lineage>
        <taxon>Eukaryota</taxon>
        <taxon>Viridiplantae</taxon>
        <taxon>Streptophyta</taxon>
        <taxon>Embryophyta</taxon>
        <taxon>Tracheophyta</taxon>
        <taxon>Spermatophyta</taxon>
        <taxon>Magnoliopsida</taxon>
        <taxon>eudicotyledons</taxon>
        <taxon>Gunneridae</taxon>
        <taxon>Pentapetalae</taxon>
        <taxon>asterids</taxon>
        <taxon>lamiids</taxon>
        <taxon>Gentianales</taxon>
        <taxon>Rubiaceae</taxon>
        <taxon>Ixoroideae</taxon>
        <taxon>Gardenieae complex</taxon>
        <taxon>Bertiereae - Coffeeae clade</taxon>
        <taxon>Coffeeae</taxon>
        <taxon>Coffea</taxon>
    </lineage>
</organism>
<gene>
    <name evidence="3" type="primary">LOC113737578</name>
</gene>
<dbReference type="InterPro" id="IPR052160">
    <property type="entry name" value="Gypsy_RT_Integrase-like"/>
</dbReference>
<sequence length="143" mass="16914">MRKYGVHHRVFMAYHLQTNGQVEVSNRKVKSILEKTVNPSRKDWSTRLDDALWAYRTTYKTPIGMSPYRLVFSKMCHLPVAIEHRAFWAVKQCNLNTDRAGKERRLQLQELEEIRLDAYDNARLYKERRNLSMINLCALSISL</sequence>
<dbReference type="GO" id="GO:0003676">
    <property type="term" value="F:nucleic acid binding"/>
    <property type="evidence" value="ECO:0007669"/>
    <property type="project" value="InterPro"/>
</dbReference>
<dbReference type="Gene3D" id="3.30.420.10">
    <property type="entry name" value="Ribonuclease H-like superfamily/Ribonuclease H"/>
    <property type="match status" value="1"/>
</dbReference>
<dbReference type="PANTHER" id="PTHR47266">
    <property type="entry name" value="ENDONUCLEASE-RELATED"/>
    <property type="match status" value="1"/>
</dbReference>
<reference evidence="2" key="1">
    <citation type="journal article" date="2025" name="Foods">
        <title>Unveiling the Microbial Signatures of Arabica Coffee Cherries: Insights into Ripeness Specific Diversity, Functional Traits, and Implications for Quality and Safety.</title>
        <authorList>
            <consortium name="RefSeq"/>
            <person name="Tenea G.N."/>
            <person name="Cifuentes V."/>
            <person name="Reyes P."/>
            <person name="Cevallos-Vallejos M."/>
        </authorList>
    </citation>
    <scope>NUCLEOTIDE SEQUENCE [LARGE SCALE GENOMIC DNA]</scope>
</reference>
<dbReference type="InterPro" id="IPR001584">
    <property type="entry name" value="Integrase_cat-core"/>
</dbReference>
<dbReference type="InterPro" id="IPR036397">
    <property type="entry name" value="RNaseH_sf"/>
</dbReference>
<feature type="domain" description="Integrase catalytic" evidence="1">
    <location>
        <begin position="1"/>
        <end position="75"/>
    </location>
</feature>
<evidence type="ECO:0000313" key="2">
    <source>
        <dbReference type="Proteomes" id="UP001652660"/>
    </source>
</evidence>
<proteinExistence type="predicted"/>
<dbReference type="RefSeq" id="XP_027120588.1">
    <property type="nucleotide sequence ID" value="XM_027264787.1"/>
</dbReference>
<protein>
    <recommendedName>
        <fullName evidence="1">Integrase catalytic domain-containing protein</fullName>
    </recommendedName>
</protein>
<dbReference type="SUPFAM" id="SSF53098">
    <property type="entry name" value="Ribonuclease H-like"/>
    <property type="match status" value="1"/>
</dbReference>
<dbReference type="GO" id="GO:0015074">
    <property type="term" value="P:DNA integration"/>
    <property type="evidence" value="ECO:0007669"/>
    <property type="project" value="InterPro"/>
</dbReference>
<dbReference type="Proteomes" id="UP001652660">
    <property type="component" value="Chromosome 3e"/>
</dbReference>
<evidence type="ECO:0000313" key="3">
    <source>
        <dbReference type="RefSeq" id="XP_027120588.1"/>
    </source>
</evidence>
<evidence type="ECO:0000259" key="1">
    <source>
        <dbReference type="PROSITE" id="PS50994"/>
    </source>
</evidence>
<dbReference type="GeneID" id="113737578"/>